<proteinExistence type="predicted"/>
<evidence type="ECO:0000313" key="1">
    <source>
        <dbReference type="EMBL" id="KAJ8880028.1"/>
    </source>
</evidence>
<dbReference type="EMBL" id="JARBHB010000007">
    <property type="protein sequence ID" value="KAJ8880028.1"/>
    <property type="molecule type" value="Genomic_DNA"/>
</dbReference>
<sequence length="262" mass="29390">MGVPIREFSRVGGLEDCDTLRGMAHVRTLPLSGGLAKTSETSQQSYERRQEWSLRLRASVQGRERLEGGTTELDVRVTVETDYATSIAGEGPRRLAVILGEGEDFRPAHFVTPVCQYSDSAAKPEYIPPRHAGRKQNFFGTSAPENPIWRFHSHDCVEIPRCDKLLSDGALSPEHLVHVSLSPSPLFSILNSSFGRHCLHYRLPASGQLQVHYSLSRDELSVGNEALEMCCSVLGNPFFFFDEIMPRALNVLIYEKKTNFRR</sequence>
<organism evidence="1 2">
    <name type="scientific">Dryococelus australis</name>
    <dbReference type="NCBI Taxonomy" id="614101"/>
    <lineage>
        <taxon>Eukaryota</taxon>
        <taxon>Metazoa</taxon>
        <taxon>Ecdysozoa</taxon>
        <taxon>Arthropoda</taxon>
        <taxon>Hexapoda</taxon>
        <taxon>Insecta</taxon>
        <taxon>Pterygota</taxon>
        <taxon>Neoptera</taxon>
        <taxon>Polyneoptera</taxon>
        <taxon>Phasmatodea</taxon>
        <taxon>Verophasmatodea</taxon>
        <taxon>Anareolatae</taxon>
        <taxon>Phasmatidae</taxon>
        <taxon>Eurycanthinae</taxon>
        <taxon>Dryococelus</taxon>
    </lineage>
</organism>
<accession>A0ABQ9H7B6</accession>
<name>A0ABQ9H7B6_9NEOP</name>
<reference evidence="1 2" key="1">
    <citation type="submission" date="2023-02" db="EMBL/GenBank/DDBJ databases">
        <title>LHISI_Scaffold_Assembly.</title>
        <authorList>
            <person name="Stuart O.P."/>
            <person name="Cleave R."/>
            <person name="Magrath M.J.L."/>
            <person name="Mikheyev A.S."/>
        </authorList>
    </citation>
    <scope>NUCLEOTIDE SEQUENCE [LARGE SCALE GENOMIC DNA]</scope>
    <source>
        <strain evidence="1">Daus_M_001</strain>
        <tissue evidence="1">Leg muscle</tissue>
    </source>
</reference>
<comment type="caution">
    <text evidence="1">The sequence shown here is derived from an EMBL/GenBank/DDBJ whole genome shotgun (WGS) entry which is preliminary data.</text>
</comment>
<dbReference type="Proteomes" id="UP001159363">
    <property type="component" value="Chromosome 6"/>
</dbReference>
<protein>
    <submittedName>
        <fullName evidence="1">Uncharacterized protein</fullName>
    </submittedName>
</protein>
<keyword evidence="2" id="KW-1185">Reference proteome</keyword>
<evidence type="ECO:0000313" key="2">
    <source>
        <dbReference type="Proteomes" id="UP001159363"/>
    </source>
</evidence>
<gene>
    <name evidence="1" type="ORF">PR048_020650</name>
</gene>